<sequence>MIQMGLLKGEARKAAESADDAFRTFVDQRVDEALQRIGVARTEDVESLTQRLERLEKKLNG</sequence>
<reference evidence="1 2" key="1">
    <citation type="submission" date="2019-02" db="EMBL/GenBank/DDBJ databases">
        <title>Deep-cultivation of Planctomycetes and their phenomic and genomic characterization uncovers novel biology.</title>
        <authorList>
            <person name="Wiegand S."/>
            <person name="Jogler M."/>
            <person name="Boedeker C."/>
            <person name="Pinto D."/>
            <person name="Vollmers J."/>
            <person name="Rivas-Marin E."/>
            <person name="Kohn T."/>
            <person name="Peeters S.H."/>
            <person name="Heuer A."/>
            <person name="Rast P."/>
            <person name="Oberbeckmann S."/>
            <person name="Bunk B."/>
            <person name="Jeske O."/>
            <person name="Meyerdierks A."/>
            <person name="Storesund J.E."/>
            <person name="Kallscheuer N."/>
            <person name="Luecker S."/>
            <person name="Lage O.M."/>
            <person name="Pohl T."/>
            <person name="Merkel B.J."/>
            <person name="Hornburger P."/>
            <person name="Mueller R.-W."/>
            <person name="Bruemmer F."/>
            <person name="Labrenz M."/>
            <person name="Spormann A.M."/>
            <person name="Op Den Camp H."/>
            <person name="Overmann J."/>
            <person name="Amann R."/>
            <person name="Jetten M.S.M."/>
            <person name="Mascher T."/>
            <person name="Medema M.H."/>
            <person name="Devos D.P."/>
            <person name="Kaster A.-K."/>
            <person name="Ovreas L."/>
            <person name="Rohde M."/>
            <person name="Galperin M.Y."/>
            <person name="Jogler C."/>
        </authorList>
    </citation>
    <scope>NUCLEOTIDE SEQUENCE [LARGE SCALE GENOMIC DNA]</scope>
    <source>
        <strain evidence="1 2">Poly41</strain>
    </source>
</reference>
<comment type="caution">
    <text evidence="1">The sequence shown here is derived from an EMBL/GenBank/DDBJ whole genome shotgun (WGS) entry which is preliminary data.</text>
</comment>
<organism evidence="1 2">
    <name type="scientific">Novipirellula artificiosorum</name>
    <dbReference type="NCBI Taxonomy" id="2528016"/>
    <lineage>
        <taxon>Bacteria</taxon>
        <taxon>Pseudomonadati</taxon>
        <taxon>Planctomycetota</taxon>
        <taxon>Planctomycetia</taxon>
        <taxon>Pirellulales</taxon>
        <taxon>Pirellulaceae</taxon>
        <taxon>Novipirellula</taxon>
    </lineage>
</organism>
<dbReference type="Pfam" id="PF05597">
    <property type="entry name" value="Phasin"/>
    <property type="match status" value="1"/>
</dbReference>
<dbReference type="Proteomes" id="UP000319143">
    <property type="component" value="Unassembled WGS sequence"/>
</dbReference>
<gene>
    <name evidence="1" type="ORF">Poly41_61570</name>
</gene>
<dbReference type="InterPro" id="IPR008769">
    <property type="entry name" value="PhaF_PhaI"/>
</dbReference>
<proteinExistence type="predicted"/>
<keyword evidence="2" id="KW-1185">Reference proteome</keyword>
<accession>A0A5C6D477</accession>
<evidence type="ECO:0000313" key="1">
    <source>
        <dbReference type="EMBL" id="TWU31600.1"/>
    </source>
</evidence>
<evidence type="ECO:0000313" key="2">
    <source>
        <dbReference type="Proteomes" id="UP000319143"/>
    </source>
</evidence>
<dbReference type="EMBL" id="SJPV01000016">
    <property type="protein sequence ID" value="TWU31600.1"/>
    <property type="molecule type" value="Genomic_DNA"/>
</dbReference>
<name>A0A5C6D477_9BACT</name>
<dbReference type="AlphaFoldDB" id="A0A5C6D477"/>
<protein>
    <submittedName>
        <fullName evidence="1">Poly(Hydroxyalcanoate) granule associated protein (Phasin)</fullName>
    </submittedName>
</protein>